<organism evidence="1 2">
    <name type="scientific">Frankliniella occidentalis</name>
    <name type="common">Western flower thrips</name>
    <name type="synonym">Euthrips occidentalis</name>
    <dbReference type="NCBI Taxonomy" id="133901"/>
    <lineage>
        <taxon>Eukaryota</taxon>
        <taxon>Metazoa</taxon>
        <taxon>Ecdysozoa</taxon>
        <taxon>Arthropoda</taxon>
        <taxon>Hexapoda</taxon>
        <taxon>Insecta</taxon>
        <taxon>Pterygota</taxon>
        <taxon>Neoptera</taxon>
        <taxon>Paraneoptera</taxon>
        <taxon>Thysanoptera</taxon>
        <taxon>Terebrantia</taxon>
        <taxon>Thripoidea</taxon>
        <taxon>Thripidae</taxon>
        <taxon>Frankliniella</taxon>
    </lineage>
</organism>
<name>A0A9C6XQB0_FRAOC</name>
<evidence type="ECO:0000313" key="1">
    <source>
        <dbReference type="Proteomes" id="UP000504606"/>
    </source>
</evidence>
<dbReference type="KEGG" id="foc:127750279"/>
<protein>
    <submittedName>
        <fullName evidence="2">Uncharacterized protein LOC127750279</fullName>
    </submittedName>
</protein>
<keyword evidence="1" id="KW-1185">Reference proteome</keyword>
<dbReference type="RefSeq" id="XP_052127452.1">
    <property type="nucleotide sequence ID" value="XM_052271492.1"/>
</dbReference>
<reference evidence="2" key="1">
    <citation type="submission" date="2025-08" db="UniProtKB">
        <authorList>
            <consortium name="RefSeq"/>
        </authorList>
    </citation>
    <scope>IDENTIFICATION</scope>
    <source>
        <tissue evidence="2">Whole organism</tissue>
    </source>
</reference>
<dbReference type="Proteomes" id="UP000504606">
    <property type="component" value="Unplaced"/>
</dbReference>
<gene>
    <name evidence="2" type="primary">LOC127750279</name>
</gene>
<proteinExistence type="predicted"/>
<accession>A0A9C6XQB0</accession>
<evidence type="ECO:0000313" key="2">
    <source>
        <dbReference type="RefSeq" id="XP_052127452.1"/>
    </source>
</evidence>
<sequence length="141" mass="16753">MEWHYYCREQTSEDVPKQLVFAWRWITSLCERLVSSEVAIATTSLVPGRAHHLLLSTLAELGVFKWEAVDHYSSYYYNEVLAKGLSPHPIQRLVLKPSLLKNKRKKCWHKRNCYWTIFLDFTYCLQNSEYLYSICILNIVF</sequence>
<dbReference type="AlphaFoldDB" id="A0A9C6XQB0"/>
<dbReference type="GeneID" id="127750279"/>